<dbReference type="Gene3D" id="3.20.20.370">
    <property type="entry name" value="Glycoside hydrolase/deacetylase"/>
    <property type="match status" value="1"/>
</dbReference>
<evidence type="ECO:0000313" key="2">
    <source>
        <dbReference type="Proteomes" id="UP000051870"/>
    </source>
</evidence>
<name>A0A0P1IDT9_9RHOB</name>
<accession>A0A0P1IDT9</accession>
<gene>
    <name evidence="1" type="ORF">PH7735_03143</name>
</gene>
<evidence type="ECO:0000313" key="1">
    <source>
        <dbReference type="EMBL" id="CUK07654.1"/>
    </source>
</evidence>
<keyword evidence="2" id="KW-1185">Reference proteome</keyword>
<dbReference type="InterPro" id="IPR011330">
    <property type="entry name" value="Glyco_hydro/deAcase_b/a-brl"/>
</dbReference>
<dbReference type="EMBL" id="CYTW01000004">
    <property type="protein sequence ID" value="CUK07654.1"/>
    <property type="molecule type" value="Genomic_DNA"/>
</dbReference>
<dbReference type="InterPro" id="IPR049591">
    <property type="entry name" value="CE4_u4-like"/>
</dbReference>
<dbReference type="GeneID" id="83882132"/>
<proteinExistence type="predicted"/>
<dbReference type="GO" id="GO:0005975">
    <property type="term" value="P:carbohydrate metabolic process"/>
    <property type="evidence" value="ECO:0007669"/>
    <property type="project" value="InterPro"/>
</dbReference>
<dbReference type="GO" id="GO:0016740">
    <property type="term" value="F:transferase activity"/>
    <property type="evidence" value="ECO:0007669"/>
    <property type="project" value="UniProtKB-KW"/>
</dbReference>
<protein>
    <submittedName>
        <fullName evidence="1">Putative glycosyl transferase</fullName>
    </submittedName>
</protein>
<dbReference type="AlphaFoldDB" id="A0A0P1IDT9"/>
<reference evidence="2" key="1">
    <citation type="submission" date="2015-09" db="EMBL/GenBank/DDBJ databases">
        <authorList>
            <person name="Rodrigo-Torres Lidia"/>
            <person name="Arahal R.David."/>
        </authorList>
    </citation>
    <scope>NUCLEOTIDE SEQUENCE [LARGE SCALE GENOMIC DNA]</scope>
    <source>
        <strain evidence="2">CECT 7735</strain>
    </source>
</reference>
<dbReference type="CDD" id="cd10928">
    <property type="entry name" value="CE4_u4"/>
    <property type="match status" value="1"/>
</dbReference>
<organism evidence="1 2">
    <name type="scientific">Shimia thalassica</name>
    <dbReference type="NCBI Taxonomy" id="1715693"/>
    <lineage>
        <taxon>Bacteria</taxon>
        <taxon>Pseudomonadati</taxon>
        <taxon>Pseudomonadota</taxon>
        <taxon>Alphaproteobacteria</taxon>
        <taxon>Rhodobacterales</taxon>
        <taxon>Roseobacteraceae</taxon>
    </lineage>
</organism>
<sequence>MNVNWTPLRTEFAQWRAEGVTLPFWWRDDDAIEATDALSHLTELAEDAGVPVHLAIIPRDATNGLVAKVDQTRMLIPVVHGWAHENHAPADQKKAEFGVTRTRDDVVAELSKGKARLQDMFGARLAPMFVPPWNRIDPAIMPALADLGYDAVSTFLPRKQSEAAPGLARINTHLDPIFWRGTRGLVDPEVLVENTVAMLRDRRTGKTDIAEPFGYLTHHLVHDDDIWAFSKQFLNEMCEGPIVLYRHDEKEQT</sequence>
<dbReference type="RefSeq" id="WP_058312319.1">
    <property type="nucleotide sequence ID" value="NZ_CYTW01000004.1"/>
</dbReference>
<keyword evidence="1" id="KW-0808">Transferase</keyword>
<dbReference type="Proteomes" id="UP000051870">
    <property type="component" value="Unassembled WGS sequence"/>
</dbReference>
<dbReference type="STRING" id="1715693.PH7735_03143"/>
<dbReference type="SUPFAM" id="SSF88713">
    <property type="entry name" value="Glycoside hydrolase/deacetylase"/>
    <property type="match status" value="1"/>
</dbReference>